<proteinExistence type="predicted"/>
<name>A0AAD9U6J0_9ROSI</name>
<evidence type="ECO:0000313" key="1">
    <source>
        <dbReference type="EMBL" id="KAK2648534.1"/>
    </source>
</evidence>
<dbReference type="PANTHER" id="PTHR33240">
    <property type="entry name" value="OS08G0508500 PROTEIN"/>
    <property type="match status" value="1"/>
</dbReference>
<organism evidence="1 2">
    <name type="scientific">Dipteronia dyeriana</name>
    <dbReference type="NCBI Taxonomy" id="168575"/>
    <lineage>
        <taxon>Eukaryota</taxon>
        <taxon>Viridiplantae</taxon>
        <taxon>Streptophyta</taxon>
        <taxon>Embryophyta</taxon>
        <taxon>Tracheophyta</taxon>
        <taxon>Spermatophyta</taxon>
        <taxon>Magnoliopsida</taxon>
        <taxon>eudicotyledons</taxon>
        <taxon>Gunneridae</taxon>
        <taxon>Pentapetalae</taxon>
        <taxon>rosids</taxon>
        <taxon>malvids</taxon>
        <taxon>Sapindales</taxon>
        <taxon>Sapindaceae</taxon>
        <taxon>Hippocastanoideae</taxon>
        <taxon>Acereae</taxon>
        <taxon>Dipteronia</taxon>
    </lineage>
</organism>
<evidence type="ECO:0000313" key="2">
    <source>
        <dbReference type="Proteomes" id="UP001280121"/>
    </source>
</evidence>
<comment type="caution">
    <text evidence="1">The sequence shown here is derived from an EMBL/GenBank/DDBJ whole genome shotgun (WGS) entry which is preliminary data.</text>
</comment>
<accession>A0AAD9U6J0</accession>
<dbReference type="EMBL" id="JANJYI010000005">
    <property type="protein sequence ID" value="KAK2648534.1"/>
    <property type="molecule type" value="Genomic_DNA"/>
</dbReference>
<dbReference type="AlphaFoldDB" id="A0AAD9U6J0"/>
<protein>
    <submittedName>
        <fullName evidence="1">Uncharacterized protein</fullName>
    </submittedName>
</protein>
<reference evidence="1" key="1">
    <citation type="journal article" date="2023" name="Plant J.">
        <title>Genome sequences and population genomics provide insights into the demographic history, inbreeding, and mutation load of two 'living fossil' tree species of Dipteronia.</title>
        <authorList>
            <person name="Feng Y."/>
            <person name="Comes H.P."/>
            <person name="Chen J."/>
            <person name="Zhu S."/>
            <person name="Lu R."/>
            <person name="Zhang X."/>
            <person name="Li P."/>
            <person name="Qiu J."/>
            <person name="Olsen K.M."/>
            <person name="Qiu Y."/>
        </authorList>
    </citation>
    <scope>NUCLEOTIDE SEQUENCE</scope>
    <source>
        <strain evidence="1">KIB01</strain>
    </source>
</reference>
<dbReference type="Proteomes" id="UP001280121">
    <property type="component" value="Unassembled WGS sequence"/>
</dbReference>
<dbReference type="PANTHER" id="PTHR33240:SF17">
    <property type="entry name" value="EUKARYOTIC PEPTIDE CHAIN RELEASE FACTOR GTP-BINDING SUBUNIT-LIKE"/>
    <property type="match status" value="1"/>
</dbReference>
<gene>
    <name evidence="1" type="ORF">Ddye_016023</name>
</gene>
<keyword evidence="2" id="KW-1185">Reference proteome</keyword>
<sequence length="163" mass="18331">MKADIYNTLQPHDDPMVITVQISNCVIHRVLVNIDNSVDILFKDTLEKLNLKHWCYNNCTTLLYSFTEDSIILVGSNILKVIAETVPLQQNIMTNFVMVVTPTYKMILGRPFLSSLKEVLSVYHNILMVLVGGKVGKVLGDQKADRKCYAVSANPTILAKQFT</sequence>